<dbReference type="EMBL" id="AFBI03000076">
    <property type="protein sequence ID" value="EJW02345.1"/>
    <property type="molecule type" value="Genomic_DNA"/>
</dbReference>
<dbReference type="OMA" id="MCANCAP"/>
<keyword evidence="4" id="KW-0479">Metal-binding</keyword>
<evidence type="ECO:0000256" key="1">
    <source>
        <dbReference type="ARBA" id="ARBA00004335"/>
    </source>
</evidence>
<dbReference type="PANTHER" id="PTHR12710">
    <property type="entry name" value="NUCLEAR PROTEIN LOCALIZATION 4"/>
    <property type="match status" value="1"/>
</dbReference>
<dbReference type="SUPFAM" id="SSF90209">
    <property type="entry name" value="Ran binding protein zinc finger-like"/>
    <property type="match status" value="1"/>
</dbReference>
<feature type="domain" description="RanBP2-type" evidence="8">
    <location>
        <begin position="643"/>
        <end position="670"/>
    </location>
</feature>
<evidence type="ECO:0000313" key="10">
    <source>
        <dbReference type="Proteomes" id="UP000003163"/>
    </source>
</evidence>
<protein>
    <recommendedName>
        <fullName evidence="3">Nuclear protein localization protein 4</fullName>
    </recommendedName>
</protein>
<dbReference type="PROSITE" id="PS50199">
    <property type="entry name" value="ZF_RANBP2_2"/>
    <property type="match status" value="1"/>
</dbReference>
<dbReference type="InterPro" id="IPR016563">
    <property type="entry name" value="Npl4"/>
</dbReference>
<dbReference type="InterPro" id="IPR007717">
    <property type="entry name" value="NPL4_C"/>
</dbReference>
<sequence>MIIRLHLPSRQFRVDVGDEDTLENICFSKLNTTEFTASLTSNFSILLDKNVSINQQNIKNGTTIYIDYNELEARKSTEKEKEKSGKKEADFTIKRDRSVYCTHDKNAMCANCAPLDPFDPKYHAEKGIKYLSFGSYLEMLKKEKIIVEPVKFESTIRHTTTTSKSQSKDYNILNFSDNFGTNVDQNKNLNRIKCENDHPSNAVCSRCQQRAIALQPQIYRMIDHIEFDNKNIVDHFISFWRQSKRQRFGFLVGKEVDYDHIPLGKKVIVSWIYEPEQESFPDGFVVNNKELSMAFEHNKNISDIPDDKKFSQGGKKIGSLLGADKKNQQIANSEKSDNIDKKNKYEEVINNLSENESVCSTKSKKSRKKKNSSDFEGIRKIGEVNSKLTKNENVSSSSINSLKKKLIAAHEIFPWILEAFGLKIVGMIYTNLSEEERSYIVSSLEIDFITKMQLKLQHYLPQINDYFNSKFITTILVKEQGEIQLLEFQTTEQCMALIENEYIIPTEDPENLYVAKHAPEIFYRGKNEYDIVTKIKGDPYIPIDYFLVRLTHGYKENPLFKSSKYFDHKYNYKKMAKYFDDQYTLENFSNLNLIIRLKSEQSFSDQSLHMLVNAVKDNDQDLFNLFLECSGWLSLKKKIEKFSESEWSCTFCTFINSGKNVLCEMCEQPK</sequence>
<keyword evidence="6" id="KW-0862">Zinc</keyword>
<dbReference type="Proteomes" id="UP000003163">
    <property type="component" value="Unassembled WGS sequence"/>
</dbReference>
<dbReference type="Gene3D" id="2.30.30.380">
    <property type="entry name" value="Zn-finger domain of Sec23/24"/>
    <property type="match status" value="1"/>
</dbReference>
<dbReference type="PANTHER" id="PTHR12710:SF0">
    <property type="entry name" value="NUCLEAR PROTEIN LOCALIZATION PROTEIN 4 HOMOLOG"/>
    <property type="match status" value="1"/>
</dbReference>
<evidence type="ECO:0000256" key="7">
    <source>
        <dbReference type="PROSITE-ProRule" id="PRU00322"/>
    </source>
</evidence>
<evidence type="ECO:0000256" key="3">
    <source>
        <dbReference type="ARBA" id="ARBA00019709"/>
    </source>
</evidence>
<dbReference type="HOGENOM" id="CLU_017172_0_0_1"/>
<dbReference type="GO" id="GO:0043130">
    <property type="term" value="F:ubiquitin binding"/>
    <property type="evidence" value="ECO:0007669"/>
    <property type="project" value="TreeGrafter"/>
</dbReference>
<dbReference type="SMART" id="SM00547">
    <property type="entry name" value="ZnF_RBZ"/>
    <property type="match status" value="1"/>
</dbReference>
<dbReference type="GO" id="GO:0048471">
    <property type="term" value="C:perinuclear region of cytoplasm"/>
    <property type="evidence" value="ECO:0007669"/>
    <property type="project" value="UniProtKB-SubCell"/>
</dbReference>
<dbReference type="STRING" id="1003232.J9DI92"/>
<comment type="caution">
    <text evidence="9">The sequence shown here is derived from an EMBL/GenBank/DDBJ whole genome shotgun (WGS) entry which is preliminary data.</text>
</comment>
<proteinExistence type="predicted"/>
<dbReference type="Pfam" id="PF05020">
    <property type="entry name" value="zf-NPL4"/>
    <property type="match status" value="2"/>
</dbReference>
<reference evidence="10" key="2">
    <citation type="submission" date="2015-07" db="EMBL/GenBank/DDBJ databases">
        <title>Contrasting host-pathogen interactions and genome evolution in two generalist and specialist microsporidian pathogens of mosquitoes.</title>
        <authorList>
            <consortium name="The Broad Institute Genomics Platform"/>
            <consortium name="The Broad Institute Genome Sequencing Center for Infectious Disease"/>
            <person name="Cuomo C.A."/>
            <person name="Sanscrainte N.D."/>
            <person name="Goldberg J.M."/>
            <person name="Heiman D."/>
            <person name="Young S."/>
            <person name="Zeng Q."/>
            <person name="Becnel J.J."/>
            <person name="Birren B.W."/>
        </authorList>
    </citation>
    <scope>NUCLEOTIDE SEQUENCE [LARGE SCALE GENOMIC DNA]</scope>
    <source>
        <strain evidence="10">USNM 41457</strain>
    </source>
</reference>
<evidence type="ECO:0000313" key="9">
    <source>
        <dbReference type="EMBL" id="EJW02345.1"/>
    </source>
</evidence>
<keyword evidence="10" id="KW-1185">Reference proteome</keyword>
<accession>J9DI92</accession>
<dbReference type="CDD" id="cd08061">
    <property type="entry name" value="MPN_NPL4"/>
    <property type="match status" value="1"/>
</dbReference>
<keyword evidence="5 7" id="KW-0863">Zinc-finger</keyword>
<dbReference type="InterPro" id="IPR036443">
    <property type="entry name" value="Znf_RanBP2_sf"/>
</dbReference>
<evidence type="ECO:0000256" key="2">
    <source>
        <dbReference type="ARBA" id="ARBA00004556"/>
    </source>
</evidence>
<reference evidence="9 10" key="1">
    <citation type="submission" date="2011-08" db="EMBL/GenBank/DDBJ databases">
        <authorList>
            <person name="Liu Z.J."/>
            <person name="Shi F.L."/>
            <person name="Lu J.Q."/>
            <person name="Li M."/>
            <person name="Wang Z.L."/>
        </authorList>
    </citation>
    <scope>NUCLEOTIDE SEQUENCE [LARGE SCALE GENOMIC DNA]</scope>
    <source>
        <strain evidence="9 10">USNM 41457</strain>
    </source>
</reference>
<name>J9DI92_EDHAE</name>
<dbReference type="FunCoup" id="J9DI92">
    <property type="interactions" value="222"/>
</dbReference>
<dbReference type="AlphaFoldDB" id="J9DI92"/>
<comment type="subcellular location">
    <subcellularLocation>
        <location evidence="2">Cytoplasm</location>
        <location evidence="2">Perinuclear region</location>
    </subcellularLocation>
    <subcellularLocation>
        <location evidence="1">Nucleus membrane</location>
        <topology evidence="1">Peripheral membrane protein</topology>
        <orientation evidence="1">Cytoplasmic side</orientation>
    </subcellularLocation>
</comment>
<evidence type="ECO:0000256" key="4">
    <source>
        <dbReference type="ARBA" id="ARBA00022723"/>
    </source>
</evidence>
<dbReference type="GO" id="GO:0006511">
    <property type="term" value="P:ubiquitin-dependent protein catabolic process"/>
    <property type="evidence" value="ECO:0007669"/>
    <property type="project" value="InterPro"/>
</dbReference>
<evidence type="ECO:0000256" key="6">
    <source>
        <dbReference type="ARBA" id="ARBA00022833"/>
    </source>
</evidence>
<gene>
    <name evidence="9" type="ORF">EDEG_03226</name>
</gene>
<dbReference type="GO" id="GO:0008270">
    <property type="term" value="F:zinc ion binding"/>
    <property type="evidence" value="ECO:0007669"/>
    <property type="project" value="UniProtKB-KW"/>
</dbReference>
<dbReference type="PROSITE" id="PS01358">
    <property type="entry name" value="ZF_RANBP2_1"/>
    <property type="match status" value="1"/>
</dbReference>
<dbReference type="GO" id="GO:0031965">
    <property type="term" value="C:nuclear membrane"/>
    <property type="evidence" value="ECO:0007669"/>
    <property type="project" value="UniProtKB-SubCell"/>
</dbReference>
<organism evidence="9 10">
    <name type="scientific">Edhazardia aedis (strain USNM 41457)</name>
    <name type="common">Microsporidian parasite</name>
    <dbReference type="NCBI Taxonomy" id="1003232"/>
    <lineage>
        <taxon>Eukaryota</taxon>
        <taxon>Fungi</taxon>
        <taxon>Fungi incertae sedis</taxon>
        <taxon>Microsporidia</taxon>
        <taxon>Edhazardia</taxon>
    </lineage>
</organism>
<dbReference type="OrthoDB" id="10251089at2759"/>
<dbReference type="InterPro" id="IPR007716">
    <property type="entry name" value="NPL4_Zn-bd_put"/>
</dbReference>
<dbReference type="Pfam" id="PF05021">
    <property type="entry name" value="NPL4"/>
    <property type="match status" value="2"/>
</dbReference>
<dbReference type="GO" id="GO:0031625">
    <property type="term" value="F:ubiquitin protein ligase binding"/>
    <property type="evidence" value="ECO:0007669"/>
    <property type="project" value="TreeGrafter"/>
</dbReference>
<dbReference type="VEuPathDB" id="MicrosporidiaDB:EDEG_03226"/>
<evidence type="ECO:0000259" key="8">
    <source>
        <dbReference type="PROSITE" id="PS50199"/>
    </source>
</evidence>
<evidence type="ECO:0000256" key="5">
    <source>
        <dbReference type="ARBA" id="ARBA00022771"/>
    </source>
</evidence>
<dbReference type="InParanoid" id="J9DI92"/>
<dbReference type="InterPro" id="IPR001876">
    <property type="entry name" value="Znf_RanBP2"/>
</dbReference>